<organism evidence="1">
    <name type="scientific">Rhizophora mucronata</name>
    <name type="common">Asiatic mangrove</name>
    <dbReference type="NCBI Taxonomy" id="61149"/>
    <lineage>
        <taxon>Eukaryota</taxon>
        <taxon>Viridiplantae</taxon>
        <taxon>Streptophyta</taxon>
        <taxon>Embryophyta</taxon>
        <taxon>Tracheophyta</taxon>
        <taxon>Spermatophyta</taxon>
        <taxon>Magnoliopsida</taxon>
        <taxon>eudicotyledons</taxon>
        <taxon>Gunneridae</taxon>
        <taxon>Pentapetalae</taxon>
        <taxon>rosids</taxon>
        <taxon>fabids</taxon>
        <taxon>Malpighiales</taxon>
        <taxon>Rhizophoraceae</taxon>
        <taxon>Rhizophora</taxon>
    </lineage>
</organism>
<dbReference type="EMBL" id="GGEC01054930">
    <property type="protein sequence ID" value="MBX35414.1"/>
    <property type="molecule type" value="Transcribed_RNA"/>
</dbReference>
<proteinExistence type="predicted"/>
<reference evidence="1" key="1">
    <citation type="submission" date="2018-02" db="EMBL/GenBank/DDBJ databases">
        <title>Rhizophora mucronata_Transcriptome.</title>
        <authorList>
            <person name="Meera S.P."/>
            <person name="Sreeshan A."/>
            <person name="Augustine A."/>
        </authorList>
    </citation>
    <scope>NUCLEOTIDE SEQUENCE</scope>
    <source>
        <tissue evidence="1">Leaf</tissue>
    </source>
</reference>
<accession>A0A2P2MYY1</accession>
<name>A0A2P2MYY1_RHIMU</name>
<evidence type="ECO:0000313" key="1">
    <source>
        <dbReference type="EMBL" id="MBX35414.1"/>
    </source>
</evidence>
<sequence>MSMLFQKFYSLSWQYEHLAKICSIPFPDVDN</sequence>
<dbReference type="AlphaFoldDB" id="A0A2P2MYY1"/>
<protein>
    <submittedName>
        <fullName evidence="1">Uncharacterized protein</fullName>
    </submittedName>
</protein>